<organism evidence="1 2">
    <name type="scientific">Gluconobacter thailandicus NBRC 3257</name>
    <dbReference type="NCBI Taxonomy" id="1381097"/>
    <lineage>
        <taxon>Bacteria</taxon>
        <taxon>Pseudomonadati</taxon>
        <taxon>Pseudomonadota</taxon>
        <taxon>Alphaproteobacteria</taxon>
        <taxon>Acetobacterales</taxon>
        <taxon>Acetobacteraceae</taxon>
        <taxon>Gluconobacter</taxon>
    </lineage>
</organism>
<gene>
    <name evidence="1" type="ORF">NBRC3257_3041</name>
</gene>
<evidence type="ECO:0000313" key="1">
    <source>
        <dbReference type="EMBL" id="GAD28042.1"/>
    </source>
</evidence>
<proteinExistence type="predicted"/>
<accession>A0ABQ0J0Q7</accession>
<dbReference type="EMBL" id="BASM01000042">
    <property type="protein sequence ID" value="GAD28042.1"/>
    <property type="molecule type" value="Genomic_DNA"/>
</dbReference>
<reference evidence="1 2" key="1">
    <citation type="submission" date="2013-08" db="EMBL/GenBank/DDBJ databases">
        <title>Gluconobacter thailandicus NBRC 3257 whole genome sequence.</title>
        <authorList>
            <person name="Matsutani M."/>
            <person name="Yakushi T."/>
            <person name="Matsushita K."/>
        </authorList>
    </citation>
    <scope>NUCLEOTIDE SEQUENCE [LARGE SCALE GENOMIC DNA]</scope>
    <source>
        <strain evidence="1 2">NBRC 3257</strain>
    </source>
</reference>
<evidence type="ECO:0000313" key="2">
    <source>
        <dbReference type="Proteomes" id="UP000018209"/>
    </source>
</evidence>
<keyword evidence="2" id="KW-1185">Reference proteome</keyword>
<name>A0ABQ0J0Q7_GLUTH</name>
<protein>
    <submittedName>
        <fullName evidence="1">Uncharacterized protein</fullName>
    </submittedName>
</protein>
<sequence>MNITHDYFRSLTFPSPHSRSPNMAFLSGARMPEAALGSPALFTLRLFTP</sequence>
<comment type="caution">
    <text evidence="1">The sequence shown here is derived from an EMBL/GenBank/DDBJ whole genome shotgun (WGS) entry which is preliminary data.</text>
</comment>
<dbReference type="Proteomes" id="UP000018209">
    <property type="component" value="Unassembled WGS sequence"/>
</dbReference>